<sequence length="450" mass="51495">MSSSEVAIQRIDNQTTNPDRTYFNQSTNDTTNQSPQNEQIDTNTTDNAQTDVSFSHLFPAHLYLNRGRDNQSGSHLNSHQFELPKQNAYIGKDMDEDAYDRMPIENFGKSVLAKLGWSEGIILGRTSQNGKIVQPIDYMPRQHRLGLGARPLTKEQLKKMGDDYDKRKLAVTEDYTQLEGAEGKNFKSIHTQLKQREKMQIGSIVCITGGTHKGLEGKIIALSDPKKGLRQQQKVMGEEVNDEIDGDAYVSVELALNQTLINVKRKRIVLRSENRQLEQFQKENDKEDQDKNNKMKNNYEKFSKSNKRSRSRSYDNRRNRKDQNKNFKKLKWILPGLIVRVISKKIEEGKLYNTKLKVTDVLNESRFLAVPLQADSSSKRVYDDLREKDLETVLPRDLNEPVAVLKGEFRGETGKILSKDKKKDQVVIQVGLTDIVTVSQDDCCQISNQD</sequence>
<dbReference type="GO" id="GO:0000398">
    <property type="term" value="P:mRNA splicing, via spliceosome"/>
    <property type="evidence" value="ECO:0007669"/>
    <property type="project" value="InterPro"/>
</dbReference>
<dbReference type="InterPro" id="IPR000467">
    <property type="entry name" value="G_patch_dom"/>
</dbReference>
<evidence type="ECO:0000256" key="1">
    <source>
        <dbReference type="ARBA" id="ARBA00004123"/>
    </source>
</evidence>
<proteinExistence type="inferred from homology"/>
<dbReference type="EMBL" id="CCKQ01008141">
    <property type="protein sequence ID" value="CDW79585.1"/>
    <property type="molecule type" value="Genomic_DNA"/>
</dbReference>
<evidence type="ECO:0000313" key="7">
    <source>
        <dbReference type="Proteomes" id="UP000039865"/>
    </source>
</evidence>
<dbReference type="SMART" id="SM00739">
    <property type="entry name" value="KOW"/>
    <property type="match status" value="2"/>
</dbReference>
<dbReference type="InterPro" id="IPR026822">
    <property type="entry name" value="Spp2/MOS2_G-patch"/>
</dbReference>
<comment type="subcellular location">
    <subcellularLocation>
        <location evidence="1">Nucleus</location>
    </subcellularLocation>
</comment>
<evidence type="ECO:0000313" key="6">
    <source>
        <dbReference type="EMBL" id="CDW79585.1"/>
    </source>
</evidence>
<gene>
    <name evidence="6" type="primary">Contig1098.g1192</name>
    <name evidence="6" type="ORF">STYLEM_8575</name>
</gene>
<keyword evidence="7" id="KW-1185">Reference proteome</keyword>
<dbReference type="AlphaFoldDB" id="A0A078ABB1"/>
<dbReference type="PANTHER" id="PTHR15818:SF2">
    <property type="entry name" value="G-PATCH DOMAIN AND KOW MOTIFS-CONTAINING PROTEIN"/>
    <property type="match status" value="1"/>
</dbReference>
<evidence type="ECO:0000256" key="4">
    <source>
        <dbReference type="SAM" id="MobiDB-lite"/>
    </source>
</evidence>
<dbReference type="SMART" id="SM00443">
    <property type="entry name" value="G_patch"/>
    <property type="match status" value="1"/>
</dbReference>
<dbReference type="InParanoid" id="A0A078ABB1"/>
<reference evidence="6 7" key="1">
    <citation type="submission" date="2014-06" db="EMBL/GenBank/DDBJ databases">
        <authorList>
            <person name="Swart Estienne"/>
        </authorList>
    </citation>
    <scope>NUCLEOTIDE SEQUENCE [LARGE SCALE GENOMIC DNA]</scope>
    <source>
        <strain evidence="6 7">130c</strain>
    </source>
</reference>
<organism evidence="6 7">
    <name type="scientific">Stylonychia lemnae</name>
    <name type="common">Ciliate</name>
    <dbReference type="NCBI Taxonomy" id="5949"/>
    <lineage>
        <taxon>Eukaryota</taxon>
        <taxon>Sar</taxon>
        <taxon>Alveolata</taxon>
        <taxon>Ciliophora</taxon>
        <taxon>Intramacronucleata</taxon>
        <taxon>Spirotrichea</taxon>
        <taxon>Stichotrichia</taxon>
        <taxon>Sporadotrichida</taxon>
        <taxon>Oxytrichidae</taxon>
        <taxon>Stylonychinae</taxon>
        <taxon>Stylonychia</taxon>
    </lineage>
</organism>
<evidence type="ECO:0000259" key="5">
    <source>
        <dbReference type="PROSITE" id="PS50174"/>
    </source>
</evidence>
<dbReference type="Pfam" id="PF12656">
    <property type="entry name" value="G-patch_2"/>
    <property type="match status" value="1"/>
</dbReference>
<feature type="domain" description="G-patch" evidence="5">
    <location>
        <begin position="104"/>
        <end position="152"/>
    </location>
</feature>
<protein>
    <submittedName>
        <fullName evidence="6">G patch domain and kow motifs-containing</fullName>
    </submittedName>
</protein>
<feature type="region of interest" description="Disordered" evidence="4">
    <location>
        <begin position="1"/>
        <end position="44"/>
    </location>
</feature>
<dbReference type="PROSITE" id="PS50174">
    <property type="entry name" value="G_PATCH"/>
    <property type="match status" value="1"/>
</dbReference>
<keyword evidence="3" id="KW-0539">Nucleus</keyword>
<feature type="compositionally biased region" description="Basic and acidic residues" evidence="4">
    <location>
        <begin position="280"/>
        <end position="303"/>
    </location>
</feature>
<dbReference type="Pfam" id="PF25088">
    <property type="entry name" value="GPKOW_C"/>
    <property type="match status" value="1"/>
</dbReference>
<name>A0A078ABB1_STYLE</name>
<dbReference type="GO" id="GO:0005681">
    <property type="term" value="C:spliceosomal complex"/>
    <property type="evidence" value="ECO:0007669"/>
    <property type="project" value="TreeGrafter"/>
</dbReference>
<dbReference type="OrthoDB" id="5577072at2759"/>
<feature type="region of interest" description="Disordered" evidence="4">
    <location>
        <begin position="280"/>
        <end position="321"/>
    </location>
</feature>
<comment type="similarity">
    <text evidence="2">Belongs to the MOS2 family.</text>
</comment>
<dbReference type="PANTHER" id="PTHR15818">
    <property type="entry name" value="G PATCH AND KOW-CONTAINING"/>
    <property type="match status" value="1"/>
</dbReference>
<dbReference type="InterPro" id="IPR045166">
    <property type="entry name" value="Spp2-like"/>
</dbReference>
<evidence type="ECO:0000256" key="2">
    <source>
        <dbReference type="ARBA" id="ARBA00010966"/>
    </source>
</evidence>
<accession>A0A078ABB1</accession>
<dbReference type="InterPro" id="IPR005824">
    <property type="entry name" value="KOW"/>
</dbReference>
<dbReference type="GO" id="GO:0003676">
    <property type="term" value="F:nucleic acid binding"/>
    <property type="evidence" value="ECO:0007669"/>
    <property type="project" value="InterPro"/>
</dbReference>
<dbReference type="OMA" id="AHKDKEK"/>
<dbReference type="Proteomes" id="UP000039865">
    <property type="component" value="Unassembled WGS sequence"/>
</dbReference>
<evidence type="ECO:0000256" key="3">
    <source>
        <dbReference type="ARBA" id="ARBA00023242"/>
    </source>
</evidence>
<feature type="compositionally biased region" description="Basic and acidic residues" evidence="4">
    <location>
        <begin position="312"/>
        <end position="321"/>
    </location>
</feature>